<dbReference type="RefSeq" id="WP_109741507.1">
    <property type="nucleotide sequence ID" value="NZ_QGGO01000003.1"/>
</dbReference>
<keyword evidence="1" id="KW-0812">Transmembrane</keyword>
<keyword evidence="1" id="KW-1133">Transmembrane helix</keyword>
<organism evidence="3 4">
    <name type="scientific">Arcicella aurantiaca</name>
    <dbReference type="NCBI Taxonomy" id="591202"/>
    <lineage>
        <taxon>Bacteria</taxon>
        <taxon>Pseudomonadati</taxon>
        <taxon>Bacteroidota</taxon>
        <taxon>Cytophagia</taxon>
        <taxon>Cytophagales</taxon>
        <taxon>Flectobacillaceae</taxon>
        <taxon>Arcicella</taxon>
    </lineage>
</organism>
<keyword evidence="4" id="KW-1185">Reference proteome</keyword>
<protein>
    <submittedName>
        <fullName evidence="3">Histidine kinase</fullName>
    </submittedName>
</protein>
<dbReference type="InterPro" id="IPR010559">
    <property type="entry name" value="Sig_transdc_His_kin_internal"/>
</dbReference>
<dbReference type="Pfam" id="PF06580">
    <property type="entry name" value="His_kinase"/>
    <property type="match status" value="1"/>
</dbReference>
<dbReference type="Proteomes" id="UP000245489">
    <property type="component" value="Unassembled WGS sequence"/>
</dbReference>
<evidence type="ECO:0000256" key="1">
    <source>
        <dbReference type="SAM" id="Phobius"/>
    </source>
</evidence>
<dbReference type="GO" id="GO:0000155">
    <property type="term" value="F:phosphorelay sensor kinase activity"/>
    <property type="evidence" value="ECO:0007669"/>
    <property type="project" value="InterPro"/>
</dbReference>
<dbReference type="OrthoDB" id="9792992at2"/>
<dbReference type="EMBL" id="QGGO01000003">
    <property type="protein sequence ID" value="PWK28515.1"/>
    <property type="molecule type" value="Genomic_DNA"/>
</dbReference>
<gene>
    <name evidence="3" type="ORF">LV89_00719</name>
</gene>
<feature type="transmembrane region" description="Helical" evidence="1">
    <location>
        <begin position="9"/>
        <end position="28"/>
    </location>
</feature>
<sequence>MKSSFWGRFWLLGFFTVMAFNGHIYFIIGMLRGKSQYREFIINIIYSNIFDASSMLLGCWLMVKFGRKIKSLFLRHFALTFFAINAVMFKFYTFTLMYRLFDEKEYHNIDNTVRDWYDALFTLGPILGINIIYYWFTRERKQIIKMTEQEYEILQMNDLKTKAELAALEAKINPHFLYNSLNSIASLVHEDPDKAEHMVMNLSKFYRFSTGRNNEHYDSLKNELEIVKTYLEVEKVRFDERLAYAVTFEKDNLQNCQIPRFLIQPIVENSIKHGISKLAGNGVVKIHISEEKENLIIKIHDNGVPFPDNIFSGYGLKSIQDKLRLLSGEQATMSIVNEPEKSVILSLPKR</sequence>
<dbReference type="GO" id="GO:0016020">
    <property type="term" value="C:membrane"/>
    <property type="evidence" value="ECO:0007669"/>
    <property type="project" value="InterPro"/>
</dbReference>
<dbReference type="InterPro" id="IPR036890">
    <property type="entry name" value="HATPase_C_sf"/>
</dbReference>
<keyword evidence="3" id="KW-0418">Kinase</keyword>
<feature type="transmembrane region" description="Helical" evidence="1">
    <location>
        <begin position="116"/>
        <end position="136"/>
    </location>
</feature>
<feature type="transmembrane region" description="Helical" evidence="1">
    <location>
        <begin position="40"/>
        <end position="61"/>
    </location>
</feature>
<evidence type="ECO:0000313" key="3">
    <source>
        <dbReference type="EMBL" id="PWK28515.1"/>
    </source>
</evidence>
<evidence type="ECO:0000259" key="2">
    <source>
        <dbReference type="Pfam" id="PF06580"/>
    </source>
</evidence>
<comment type="caution">
    <text evidence="3">The sequence shown here is derived from an EMBL/GenBank/DDBJ whole genome shotgun (WGS) entry which is preliminary data.</text>
</comment>
<reference evidence="3 4" key="1">
    <citation type="submission" date="2018-05" db="EMBL/GenBank/DDBJ databases">
        <title>Genomic Encyclopedia of Archaeal and Bacterial Type Strains, Phase II (KMG-II): from individual species to whole genera.</title>
        <authorList>
            <person name="Goeker M."/>
        </authorList>
    </citation>
    <scope>NUCLEOTIDE SEQUENCE [LARGE SCALE GENOMIC DNA]</scope>
    <source>
        <strain evidence="3 4">DSM 22214</strain>
    </source>
</reference>
<dbReference type="Gene3D" id="3.30.565.10">
    <property type="entry name" value="Histidine kinase-like ATPase, C-terminal domain"/>
    <property type="match status" value="1"/>
</dbReference>
<name>A0A316EZ21_9BACT</name>
<dbReference type="SUPFAM" id="SSF55874">
    <property type="entry name" value="ATPase domain of HSP90 chaperone/DNA topoisomerase II/histidine kinase"/>
    <property type="match status" value="1"/>
</dbReference>
<keyword evidence="1" id="KW-0472">Membrane</keyword>
<dbReference type="AlphaFoldDB" id="A0A316EZ21"/>
<proteinExistence type="predicted"/>
<evidence type="ECO:0000313" key="4">
    <source>
        <dbReference type="Proteomes" id="UP000245489"/>
    </source>
</evidence>
<feature type="domain" description="Signal transduction histidine kinase internal region" evidence="2">
    <location>
        <begin position="163"/>
        <end position="242"/>
    </location>
</feature>
<dbReference type="InterPro" id="IPR050640">
    <property type="entry name" value="Bact_2-comp_sensor_kinase"/>
</dbReference>
<dbReference type="PANTHER" id="PTHR34220">
    <property type="entry name" value="SENSOR HISTIDINE KINASE YPDA"/>
    <property type="match status" value="1"/>
</dbReference>
<dbReference type="PANTHER" id="PTHR34220:SF7">
    <property type="entry name" value="SENSOR HISTIDINE KINASE YPDA"/>
    <property type="match status" value="1"/>
</dbReference>
<feature type="transmembrane region" description="Helical" evidence="1">
    <location>
        <begin position="73"/>
        <end position="96"/>
    </location>
</feature>
<keyword evidence="3" id="KW-0808">Transferase</keyword>
<accession>A0A316EZ21</accession>